<evidence type="ECO:0000256" key="12">
    <source>
        <dbReference type="ARBA" id="ARBA00023157"/>
    </source>
</evidence>
<keyword evidence="13" id="KW-0175">Coiled coil</keyword>
<keyword evidence="11" id="KW-0472">Membrane</keyword>
<proteinExistence type="evidence at transcript level"/>
<dbReference type="Pfam" id="PF05676">
    <property type="entry name" value="NDUF_B7"/>
    <property type="match status" value="1"/>
</dbReference>
<evidence type="ECO:0000256" key="3">
    <source>
        <dbReference type="ARBA" id="ARBA00004637"/>
    </source>
</evidence>
<dbReference type="AlphaFoldDB" id="A0A0K8TPD0"/>
<comment type="subcellular location">
    <subcellularLocation>
        <location evidence="3">Mitochondrion inner membrane</location>
        <topology evidence="3">Peripheral membrane protein</topology>
    </subcellularLocation>
    <subcellularLocation>
        <location evidence="2">Mitochondrion intermembrane space</location>
    </subcellularLocation>
</comment>
<keyword evidence="9" id="KW-0249">Electron transport</keyword>
<dbReference type="PANTHER" id="PTHR20900:SF0">
    <property type="entry name" value="NADH DEHYDROGENASE [UBIQUINONE] 1 BETA SUBCOMPLEX SUBUNIT 7"/>
    <property type="match status" value="1"/>
</dbReference>
<evidence type="ECO:0000256" key="13">
    <source>
        <dbReference type="SAM" id="Coils"/>
    </source>
</evidence>
<evidence type="ECO:0000313" key="14">
    <source>
        <dbReference type="EMBL" id="JAI16209.1"/>
    </source>
</evidence>
<keyword evidence="7" id="KW-0679">Respiratory chain</keyword>
<sequence length="122" mass="14563">MGNAFALYTKPDVTPHPLKDPSFDPNFGFPQGRKPRVMIATKEEMESAKLPLADRDYCAHKLLKYRSCRSDVYPFLYKCHHEKHDYLNCEYEDYILRMKEYEREKRLLARQKRIQKKMEASG</sequence>
<keyword evidence="8" id="KW-0999">Mitochondrion inner membrane</keyword>
<evidence type="ECO:0000256" key="8">
    <source>
        <dbReference type="ARBA" id="ARBA00022792"/>
    </source>
</evidence>
<evidence type="ECO:0000256" key="11">
    <source>
        <dbReference type="ARBA" id="ARBA00023136"/>
    </source>
</evidence>
<dbReference type="InterPro" id="IPR008698">
    <property type="entry name" value="NDUB7"/>
</dbReference>
<keyword evidence="14" id="KW-0830">Ubiquinone</keyword>
<evidence type="ECO:0000256" key="5">
    <source>
        <dbReference type="ARBA" id="ARBA00018677"/>
    </source>
</evidence>
<evidence type="ECO:0000256" key="7">
    <source>
        <dbReference type="ARBA" id="ARBA00022660"/>
    </source>
</evidence>
<evidence type="ECO:0000256" key="6">
    <source>
        <dbReference type="ARBA" id="ARBA00022448"/>
    </source>
</evidence>
<dbReference type="GO" id="GO:0005743">
    <property type="term" value="C:mitochondrial inner membrane"/>
    <property type="evidence" value="ECO:0007669"/>
    <property type="project" value="UniProtKB-SubCell"/>
</dbReference>
<dbReference type="EMBL" id="GDAI01001394">
    <property type="protein sequence ID" value="JAI16209.1"/>
    <property type="molecule type" value="mRNA"/>
</dbReference>
<dbReference type="PANTHER" id="PTHR20900">
    <property type="entry name" value="NADH:UBIQUINONE OXIDOREDUCTASE B18-LIKE SUBUNIT"/>
    <property type="match status" value="1"/>
</dbReference>
<name>A0A0K8TPD0_TABBR</name>
<comment type="similarity">
    <text evidence="4">Belongs to the complex I NDUFB7 subunit family.</text>
</comment>
<evidence type="ECO:0000256" key="1">
    <source>
        <dbReference type="ARBA" id="ARBA00003195"/>
    </source>
</evidence>
<dbReference type="GO" id="GO:0005758">
    <property type="term" value="C:mitochondrial intermembrane space"/>
    <property type="evidence" value="ECO:0007669"/>
    <property type="project" value="UniProtKB-SubCell"/>
</dbReference>
<evidence type="ECO:0000256" key="10">
    <source>
        <dbReference type="ARBA" id="ARBA00023128"/>
    </source>
</evidence>
<keyword evidence="12" id="KW-1015">Disulfide bond</keyword>
<protein>
    <recommendedName>
        <fullName evidence="5">NADH dehydrogenase [ubiquinone] 1 beta subcomplex subunit 7</fullName>
    </recommendedName>
</protein>
<evidence type="ECO:0000256" key="2">
    <source>
        <dbReference type="ARBA" id="ARBA00004569"/>
    </source>
</evidence>
<comment type="function">
    <text evidence="1">Accessory subunit of the mitochondrial membrane respiratory chain NADH dehydrogenase (Complex I), that is believed not to be involved in catalysis. Complex I functions in the transfer of electrons from NADH to the respiratory chain. The immediate electron acceptor for the enzyme is believed to be ubiquinone.</text>
</comment>
<organism evidence="14">
    <name type="scientific">Tabanus bromius</name>
    <name type="common">Band-eyed brown horse fly</name>
    <dbReference type="NCBI Taxonomy" id="304241"/>
    <lineage>
        <taxon>Eukaryota</taxon>
        <taxon>Metazoa</taxon>
        <taxon>Ecdysozoa</taxon>
        <taxon>Arthropoda</taxon>
        <taxon>Hexapoda</taxon>
        <taxon>Insecta</taxon>
        <taxon>Pterygota</taxon>
        <taxon>Neoptera</taxon>
        <taxon>Endopterygota</taxon>
        <taxon>Diptera</taxon>
        <taxon>Brachycera</taxon>
        <taxon>Tabanomorpha</taxon>
        <taxon>Tabanoidea</taxon>
        <taxon>Tabanidae</taxon>
        <taxon>Tabanus</taxon>
    </lineage>
</organism>
<evidence type="ECO:0000256" key="9">
    <source>
        <dbReference type="ARBA" id="ARBA00022982"/>
    </source>
</evidence>
<reference evidence="14" key="1">
    <citation type="journal article" date="2015" name="Insect Biochem. Mol. Biol.">
        <title>An insight into the sialome of the horse fly, Tabanus bromius.</title>
        <authorList>
            <person name="Ribeiro J.M."/>
            <person name="Kazimirova M."/>
            <person name="Takac P."/>
            <person name="Andersen J.F."/>
            <person name="Francischetti I.M."/>
        </authorList>
    </citation>
    <scope>NUCLEOTIDE SEQUENCE</scope>
</reference>
<feature type="coiled-coil region" evidence="13">
    <location>
        <begin position="84"/>
        <end position="118"/>
    </location>
</feature>
<accession>A0A0K8TPD0</accession>
<keyword evidence="10" id="KW-0496">Mitochondrion</keyword>
<evidence type="ECO:0000256" key="4">
    <source>
        <dbReference type="ARBA" id="ARBA00008006"/>
    </source>
</evidence>
<keyword evidence="6" id="KW-0813">Transport</keyword>